<dbReference type="InterPro" id="IPR027417">
    <property type="entry name" value="P-loop_NTPase"/>
</dbReference>
<dbReference type="GO" id="GO:0016539">
    <property type="term" value="P:intein-mediated protein splicing"/>
    <property type="evidence" value="ECO:0007669"/>
    <property type="project" value="InterPro"/>
</dbReference>
<dbReference type="SUPFAM" id="SSF52540">
    <property type="entry name" value="P-loop containing nucleoside triphosphate hydrolases"/>
    <property type="match status" value="1"/>
</dbReference>
<dbReference type="EMBL" id="LAZR01048895">
    <property type="protein sequence ID" value="KKK90894.1"/>
    <property type="molecule type" value="Genomic_DNA"/>
</dbReference>
<dbReference type="InterPro" id="IPR036844">
    <property type="entry name" value="Hint_dom_sf"/>
</dbReference>
<organism evidence="2">
    <name type="scientific">marine sediment metagenome</name>
    <dbReference type="NCBI Taxonomy" id="412755"/>
    <lineage>
        <taxon>unclassified sequences</taxon>
        <taxon>metagenomes</taxon>
        <taxon>ecological metagenomes</taxon>
    </lineage>
</organism>
<name>A0A0F9BJY4_9ZZZZ</name>
<sequence length="188" mass="21002">MPPQTINGENVQSLKSWMAGWNKKTKAKVVFDPDDKILIPEGIHLGIPAVDNMLGDGFPRGRTTIFLGEASSGKTLLAQLLIAAAQREGGTCMFFDIERCLTAGHKILTTDLRWIPVENLSEGDSIIGFEEYPNGRNRQREWRQGKVLSNRPFETSVWKIYLKDGTTLECTGNHKWLTYYKPASTSSG</sequence>
<proteinExistence type="predicted"/>
<dbReference type="InterPro" id="IPR006141">
    <property type="entry name" value="Intein_N"/>
</dbReference>
<dbReference type="Pfam" id="PF00154">
    <property type="entry name" value="RecA_N"/>
    <property type="match status" value="1"/>
</dbReference>
<dbReference type="PROSITE" id="PS50817">
    <property type="entry name" value="INTEIN_N_TER"/>
    <property type="match status" value="1"/>
</dbReference>
<evidence type="ECO:0000313" key="2">
    <source>
        <dbReference type="EMBL" id="KKK90894.1"/>
    </source>
</evidence>
<comment type="caution">
    <text evidence="2">The sequence shown here is derived from an EMBL/GenBank/DDBJ whole genome shotgun (WGS) entry which is preliminary data.</text>
</comment>
<feature type="non-terminal residue" evidence="2">
    <location>
        <position position="188"/>
    </location>
</feature>
<evidence type="ECO:0000259" key="1">
    <source>
        <dbReference type="Pfam" id="PF00154"/>
    </source>
</evidence>
<reference evidence="2" key="1">
    <citation type="journal article" date="2015" name="Nature">
        <title>Complex archaea that bridge the gap between prokaryotes and eukaryotes.</title>
        <authorList>
            <person name="Spang A."/>
            <person name="Saw J.H."/>
            <person name="Jorgensen S.L."/>
            <person name="Zaremba-Niedzwiedzka K."/>
            <person name="Martijn J."/>
            <person name="Lind A.E."/>
            <person name="van Eijk R."/>
            <person name="Schleper C."/>
            <person name="Guy L."/>
            <person name="Ettema T.J."/>
        </authorList>
    </citation>
    <scope>NUCLEOTIDE SEQUENCE</scope>
</reference>
<gene>
    <name evidence="2" type="ORF">LCGC14_2718400</name>
</gene>
<dbReference type="SUPFAM" id="SSF51294">
    <property type="entry name" value="Hedgehog/intein (Hint) domain"/>
    <property type="match status" value="1"/>
</dbReference>
<dbReference type="Gene3D" id="3.40.50.300">
    <property type="entry name" value="P-loop containing nucleotide triphosphate hydrolases"/>
    <property type="match status" value="1"/>
</dbReference>
<protein>
    <recommendedName>
        <fullName evidence="1">RecA-like N-terminal domain-containing protein</fullName>
    </recommendedName>
</protein>
<feature type="domain" description="RecA-like N-terminal" evidence="1">
    <location>
        <begin position="43"/>
        <end position="103"/>
    </location>
</feature>
<dbReference type="Gene3D" id="2.170.16.10">
    <property type="entry name" value="Hedgehog/Intein (Hint) domain"/>
    <property type="match status" value="1"/>
</dbReference>
<dbReference type="InterPro" id="IPR049428">
    <property type="entry name" value="RecA-like_N"/>
</dbReference>
<accession>A0A0F9BJY4</accession>
<dbReference type="CDD" id="cd00081">
    <property type="entry name" value="Hint"/>
    <property type="match status" value="1"/>
</dbReference>
<dbReference type="AlphaFoldDB" id="A0A0F9BJY4"/>